<feature type="domain" description="PLD phosphodiesterase" evidence="2">
    <location>
        <begin position="418"/>
        <end position="445"/>
    </location>
</feature>
<feature type="chain" id="PRO_5019471543" evidence="1">
    <location>
        <begin position="20"/>
        <end position="524"/>
    </location>
</feature>
<feature type="domain" description="PLD phosphodiesterase" evidence="2">
    <location>
        <begin position="177"/>
        <end position="204"/>
    </location>
</feature>
<sequence length="524" mass="59508">MLGLVKTCRCLIHSSRLLVAVVALSWLSACQTHHVYPTAPLEYKLAKPTSSRLVDYYNRVLATTELTESNTAIYPLSDGLDAFTARLVSIEAAQVSIDVQYYIYRNDETGTLLTWYLYKAAERGVRVRILLDDMTTGALGNGLAALVRHPNISIRVFNPAHYRERRTWSFVTDFGRMNHRMHNKSLTVDNMLSIVGGRNIGDEYFSANEAVEFGDLDVFMMGAAVDEVSDQFDLYWNSSQVRPVEQLEEKSIDAVELFETHAALQAFQQSLPENLYVRRLVTTPMLEKLLNQRVNWYAVDAEVIFDPPNKLHTHLNQGILVDDLATFFSAAEEQVLIISPYFVPTQSGADELVSWAKSGVDITVVTNSLAATDVLAVHSGYQQYRQQLIEGGIKLYELKADLTRKYKQAEAKMFQGSSRSSLHAKSFVVDDEAIFIGSFNYDPRSAWLNTEMGVIIYDKPFSKKFLTGFYHDLPSKVYQVKVEDNKLVWLDLVSGERHYKEPNTSLWQRFMASFLSWLPIESHL</sequence>
<gene>
    <name evidence="3" type="ORF">EXU30_15930</name>
</gene>
<dbReference type="SUPFAM" id="SSF56024">
    <property type="entry name" value="Phospholipase D/nuclease"/>
    <property type="match status" value="2"/>
</dbReference>
<evidence type="ECO:0000259" key="2">
    <source>
        <dbReference type="PROSITE" id="PS50035"/>
    </source>
</evidence>
<dbReference type="InterPro" id="IPR001736">
    <property type="entry name" value="PLipase_D/transphosphatidylase"/>
</dbReference>
<dbReference type="PANTHER" id="PTHR21248">
    <property type="entry name" value="CARDIOLIPIN SYNTHASE"/>
    <property type="match status" value="1"/>
</dbReference>
<dbReference type="KEGG" id="smai:EXU30_15930"/>
<dbReference type="AlphaFoldDB" id="A0A411PKE5"/>
<dbReference type="Pfam" id="PF13091">
    <property type="entry name" value="PLDc_2"/>
    <property type="match status" value="2"/>
</dbReference>
<dbReference type="Gene3D" id="3.30.870.10">
    <property type="entry name" value="Endonuclease Chain A"/>
    <property type="match status" value="2"/>
</dbReference>
<dbReference type="SMART" id="SM00155">
    <property type="entry name" value="PLDc"/>
    <property type="match status" value="2"/>
</dbReference>
<dbReference type="Proteomes" id="UP000291106">
    <property type="component" value="Chromosome"/>
</dbReference>
<reference evidence="3 4" key="1">
    <citation type="submission" date="2019-02" db="EMBL/GenBank/DDBJ databases">
        <title>Shewanella sp. D4-2 isolated from Dokdo Island.</title>
        <authorList>
            <person name="Baek K."/>
        </authorList>
    </citation>
    <scope>NUCLEOTIDE SEQUENCE [LARGE SCALE GENOMIC DNA]</scope>
    <source>
        <strain evidence="3 4">D4-2</strain>
    </source>
</reference>
<evidence type="ECO:0000313" key="3">
    <source>
        <dbReference type="EMBL" id="QBF83992.1"/>
    </source>
</evidence>
<keyword evidence="4" id="KW-1185">Reference proteome</keyword>
<dbReference type="CDD" id="cd09113">
    <property type="entry name" value="PLDc_ymdC_like_2"/>
    <property type="match status" value="1"/>
</dbReference>
<dbReference type="EMBL" id="CP036200">
    <property type="protein sequence ID" value="QBF83992.1"/>
    <property type="molecule type" value="Genomic_DNA"/>
</dbReference>
<proteinExistence type="predicted"/>
<name>A0A411PKE5_9GAMM</name>
<feature type="signal peptide" evidence="1">
    <location>
        <begin position="1"/>
        <end position="19"/>
    </location>
</feature>
<protein>
    <submittedName>
        <fullName evidence="3">Phospholipase D family protein</fullName>
    </submittedName>
</protein>
<dbReference type="CDD" id="cd09111">
    <property type="entry name" value="PLDc_ymdC_like_1"/>
    <property type="match status" value="1"/>
</dbReference>
<dbReference type="OrthoDB" id="9814092at2"/>
<dbReference type="InterPro" id="IPR025202">
    <property type="entry name" value="PLD-like_dom"/>
</dbReference>
<dbReference type="PROSITE" id="PS51257">
    <property type="entry name" value="PROKAR_LIPOPROTEIN"/>
    <property type="match status" value="1"/>
</dbReference>
<dbReference type="GO" id="GO:0032049">
    <property type="term" value="P:cardiolipin biosynthetic process"/>
    <property type="evidence" value="ECO:0007669"/>
    <property type="project" value="TreeGrafter"/>
</dbReference>
<keyword evidence="1" id="KW-0732">Signal</keyword>
<dbReference type="GO" id="GO:0030572">
    <property type="term" value="F:phosphatidyltransferase activity"/>
    <property type="evidence" value="ECO:0007669"/>
    <property type="project" value="UniProtKB-ARBA"/>
</dbReference>
<organism evidence="3 4">
    <name type="scientific">Shewanella maritima</name>
    <dbReference type="NCBI Taxonomy" id="2520507"/>
    <lineage>
        <taxon>Bacteria</taxon>
        <taxon>Pseudomonadati</taxon>
        <taxon>Pseudomonadota</taxon>
        <taxon>Gammaproteobacteria</taxon>
        <taxon>Alteromonadales</taxon>
        <taxon>Shewanellaceae</taxon>
        <taxon>Shewanella</taxon>
    </lineage>
</organism>
<evidence type="ECO:0000313" key="4">
    <source>
        <dbReference type="Proteomes" id="UP000291106"/>
    </source>
</evidence>
<dbReference type="PANTHER" id="PTHR21248:SF12">
    <property type="entry name" value="CARDIOLIPIN SYNTHASE C"/>
    <property type="match status" value="1"/>
</dbReference>
<dbReference type="PROSITE" id="PS50035">
    <property type="entry name" value="PLD"/>
    <property type="match status" value="2"/>
</dbReference>
<evidence type="ECO:0000256" key="1">
    <source>
        <dbReference type="SAM" id="SignalP"/>
    </source>
</evidence>
<accession>A0A411PKE5</accession>